<organism evidence="2 3">
    <name type="scientific">Elysia marginata</name>
    <dbReference type="NCBI Taxonomy" id="1093978"/>
    <lineage>
        <taxon>Eukaryota</taxon>
        <taxon>Metazoa</taxon>
        <taxon>Spiralia</taxon>
        <taxon>Lophotrochozoa</taxon>
        <taxon>Mollusca</taxon>
        <taxon>Gastropoda</taxon>
        <taxon>Heterobranchia</taxon>
        <taxon>Euthyneura</taxon>
        <taxon>Panpulmonata</taxon>
        <taxon>Sacoglossa</taxon>
        <taxon>Placobranchoidea</taxon>
        <taxon>Plakobranchidae</taxon>
        <taxon>Elysia</taxon>
    </lineage>
</organism>
<protein>
    <submittedName>
        <fullName evidence="2">Uncharacterized protein</fullName>
    </submittedName>
</protein>
<dbReference type="Proteomes" id="UP000762676">
    <property type="component" value="Unassembled WGS sequence"/>
</dbReference>
<gene>
    <name evidence="2" type="ORF">ElyMa_004118600</name>
</gene>
<comment type="caution">
    <text evidence="2">The sequence shown here is derived from an EMBL/GenBank/DDBJ whole genome shotgun (WGS) entry which is preliminary data.</text>
</comment>
<accession>A0AAV4GDR6</accession>
<feature type="region of interest" description="Disordered" evidence="1">
    <location>
        <begin position="21"/>
        <end position="75"/>
    </location>
</feature>
<keyword evidence="3" id="KW-1185">Reference proteome</keyword>
<evidence type="ECO:0000256" key="1">
    <source>
        <dbReference type="SAM" id="MobiDB-lite"/>
    </source>
</evidence>
<dbReference type="EMBL" id="BMAT01008371">
    <property type="protein sequence ID" value="GFR83235.1"/>
    <property type="molecule type" value="Genomic_DNA"/>
</dbReference>
<proteinExistence type="predicted"/>
<evidence type="ECO:0000313" key="3">
    <source>
        <dbReference type="Proteomes" id="UP000762676"/>
    </source>
</evidence>
<feature type="compositionally biased region" description="Basic and acidic residues" evidence="1">
    <location>
        <begin position="27"/>
        <end position="37"/>
    </location>
</feature>
<sequence length="75" mass="7961">MRARPPHLCASNQQASTLLESLSSSTHEQHPWMETSERPGVGPSEATPGREQCTADGSGGDTDRGETSSRPAALR</sequence>
<name>A0AAV4GDR6_9GAST</name>
<dbReference type="AlphaFoldDB" id="A0AAV4GDR6"/>
<evidence type="ECO:0000313" key="2">
    <source>
        <dbReference type="EMBL" id="GFR83235.1"/>
    </source>
</evidence>
<reference evidence="2 3" key="1">
    <citation type="journal article" date="2021" name="Elife">
        <title>Chloroplast acquisition without the gene transfer in kleptoplastic sea slugs, Plakobranchus ocellatus.</title>
        <authorList>
            <person name="Maeda T."/>
            <person name="Takahashi S."/>
            <person name="Yoshida T."/>
            <person name="Shimamura S."/>
            <person name="Takaki Y."/>
            <person name="Nagai Y."/>
            <person name="Toyoda A."/>
            <person name="Suzuki Y."/>
            <person name="Arimoto A."/>
            <person name="Ishii H."/>
            <person name="Satoh N."/>
            <person name="Nishiyama T."/>
            <person name="Hasebe M."/>
            <person name="Maruyama T."/>
            <person name="Minagawa J."/>
            <person name="Obokata J."/>
            <person name="Shigenobu S."/>
        </authorList>
    </citation>
    <scope>NUCLEOTIDE SEQUENCE [LARGE SCALE GENOMIC DNA]</scope>
</reference>